<keyword evidence="3" id="KW-1185">Reference proteome</keyword>
<sequence length="145" mass="15962">MTFSEKTILVTEGAGFIGSHTVVQLLNEGFRVSIIDNLDNSVTEAVDSGDLRNKDLEKLFSQTQFDALIHFAGLKAVGESVANPHRYSDNNLIGTINLYEVMAKYNCKKVKIEGYGCGEKWVGDLSVTWCLTLEFGRHGNGEGRS</sequence>
<dbReference type="PANTHER" id="PTHR43725">
    <property type="entry name" value="UDP-GLUCOSE 4-EPIMERASE"/>
    <property type="match status" value="1"/>
</dbReference>
<dbReference type="EMBL" id="JAZDWU010000011">
    <property type="protein sequence ID" value="KAK9987120.1"/>
    <property type="molecule type" value="Genomic_DNA"/>
</dbReference>
<dbReference type="GO" id="GO:0005996">
    <property type="term" value="P:monosaccharide metabolic process"/>
    <property type="evidence" value="ECO:0007669"/>
    <property type="project" value="TreeGrafter"/>
</dbReference>
<dbReference type="PANTHER" id="PTHR43725:SF15">
    <property type="entry name" value="BIFUNCTIONAL UDP-GLUCOSE 4-EPIMERASE AND UDP-XYLOSE 4-EPIMERASE 1"/>
    <property type="match status" value="1"/>
</dbReference>
<dbReference type="GO" id="GO:0005829">
    <property type="term" value="C:cytosol"/>
    <property type="evidence" value="ECO:0007669"/>
    <property type="project" value="TreeGrafter"/>
</dbReference>
<dbReference type="Pfam" id="PF01370">
    <property type="entry name" value="Epimerase"/>
    <property type="match status" value="1"/>
</dbReference>
<evidence type="ECO:0000313" key="3">
    <source>
        <dbReference type="Proteomes" id="UP001459277"/>
    </source>
</evidence>
<organism evidence="2 3">
    <name type="scientific">Lithocarpus litseifolius</name>
    <dbReference type="NCBI Taxonomy" id="425828"/>
    <lineage>
        <taxon>Eukaryota</taxon>
        <taxon>Viridiplantae</taxon>
        <taxon>Streptophyta</taxon>
        <taxon>Embryophyta</taxon>
        <taxon>Tracheophyta</taxon>
        <taxon>Spermatophyta</taxon>
        <taxon>Magnoliopsida</taxon>
        <taxon>eudicotyledons</taxon>
        <taxon>Gunneridae</taxon>
        <taxon>Pentapetalae</taxon>
        <taxon>rosids</taxon>
        <taxon>fabids</taxon>
        <taxon>Fagales</taxon>
        <taxon>Fagaceae</taxon>
        <taxon>Lithocarpus</taxon>
    </lineage>
</organism>
<dbReference type="InterPro" id="IPR001509">
    <property type="entry name" value="Epimerase_deHydtase"/>
</dbReference>
<comment type="caution">
    <text evidence="2">The sequence shown here is derived from an EMBL/GenBank/DDBJ whole genome shotgun (WGS) entry which is preliminary data.</text>
</comment>
<dbReference type="AlphaFoldDB" id="A0AAW2BSU5"/>
<accession>A0AAW2BSU5</accession>
<feature type="domain" description="NAD-dependent epimerase/dehydratase" evidence="1">
    <location>
        <begin position="8"/>
        <end position="110"/>
    </location>
</feature>
<reference evidence="2 3" key="1">
    <citation type="submission" date="2024-01" db="EMBL/GenBank/DDBJ databases">
        <title>A telomere-to-telomere, gap-free genome of sweet tea (Lithocarpus litseifolius).</title>
        <authorList>
            <person name="Zhou J."/>
        </authorList>
    </citation>
    <scope>NUCLEOTIDE SEQUENCE [LARGE SCALE GENOMIC DNA]</scope>
    <source>
        <strain evidence="2">Zhou-2022a</strain>
        <tissue evidence="2">Leaf</tissue>
    </source>
</reference>
<dbReference type="InterPro" id="IPR036291">
    <property type="entry name" value="NAD(P)-bd_dom_sf"/>
</dbReference>
<name>A0AAW2BSU5_9ROSI</name>
<protein>
    <recommendedName>
        <fullName evidence="1">NAD-dependent epimerase/dehydratase domain-containing protein</fullName>
    </recommendedName>
</protein>
<dbReference type="Proteomes" id="UP001459277">
    <property type="component" value="Unassembled WGS sequence"/>
</dbReference>
<proteinExistence type="predicted"/>
<dbReference type="Gene3D" id="3.40.50.720">
    <property type="entry name" value="NAD(P)-binding Rossmann-like Domain"/>
    <property type="match status" value="1"/>
</dbReference>
<evidence type="ECO:0000313" key="2">
    <source>
        <dbReference type="EMBL" id="KAK9987120.1"/>
    </source>
</evidence>
<dbReference type="GO" id="GO:0003978">
    <property type="term" value="F:UDP-glucose 4-epimerase activity"/>
    <property type="evidence" value="ECO:0007669"/>
    <property type="project" value="TreeGrafter"/>
</dbReference>
<gene>
    <name evidence="2" type="ORF">SO802_032071</name>
</gene>
<dbReference type="SUPFAM" id="SSF51735">
    <property type="entry name" value="NAD(P)-binding Rossmann-fold domains"/>
    <property type="match status" value="1"/>
</dbReference>
<evidence type="ECO:0000259" key="1">
    <source>
        <dbReference type="Pfam" id="PF01370"/>
    </source>
</evidence>